<reference evidence="2 3" key="1">
    <citation type="journal article" date="2022" name="bioRxiv">
        <title>Genomics of Preaxostyla Flagellates Illuminates Evolutionary Transitions and the Path Towards Mitochondrial Loss.</title>
        <authorList>
            <person name="Novak L.V.F."/>
            <person name="Treitli S.C."/>
            <person name="Pyrih J."/>
            <person name="Halakuc P."/>
            <person name="Pipaliya S.V."/>
            <person name="Vacek V."/>
            <person name="Brzon O."/>
            <person name="Soukal P."/>
            <person name="Eme L."/>
            <person name="Dacks J.B."/>
            <person name="Karnkowska A."/>
            <person name="Elias M."/>
            <person name="Hampl V."/>
        </authorList>
    </citation>
    <scope>NUCLEOTIDE SEQUENCE [LARGE SCALE GENOMIC DNA]</scope>
    <source>
        <strain evidence="2">NAU3</strain>
        <tissue evidence="2">Gut</tissue>
    </source>
</reference>
<organism evidence="2 3">
    <name type="scientific">Blattamonas nauphoetae</name>
    <dbReference type="NCBI Taxonomy" id="2049346"/>
    <lineage>
        <taxon>Eukaryota</taxon>
        <taxon>Metamonada</taxon>
        <taxon>Preaxostyla</taxon>
        <taxon>Oxymonadida</taxon>
        <taxon>Blattamonas</taxon>
    </lineage>
</organism>
<keyword evidence="3" id="KW-1185">Reference proteome</keyword>
<feature type="region of interest" description="Disordered" evidence="1">
    <location>
        <begin position="79"/>
        <end position="108"/>
    </location>
</feature>
<evidence type="ECO:0000256" key="1">
    <source>
        <dbReference type="SAM" id="MobiDB-lite"/>
    </source>
</evidence>
<dbReference type="Proteomes" id="UP001281761">
    <property type="component" value="Unassembled WGS sequence"/>
</dbReference>
<comment type="caution">
    <text evidence="2">The sequence shown here is derived from an EMBL/GenBank/DDBJ whole genome shotgun (WGS) entry which is preliminary data.</text>
</comment>
<accession>A0ABQ9WMJ5</accession>
<dbReference type="EMBL" id="JARBJD010000620">
    <property type="protein sequence ID" value="KAK2940697.1"/>
    <property type="molecule type" value="Genomic_DNA"/>
</dbReference>
<protein>
    <submittedName>
        <fullName evidence="2">Uncharacterized protein</fullName>
    </submittedName>
</protein>
<name>A0ABQ9WMJ5_9EUKA</name>
<evidence type="ECO:0000313" key="3">
    <source>
        <dbReference type="Proteomes" id="UP001281761"/>
    </source>
</evidence>
<gene>
    <name evidence="2" type="ORF">BLNAU_24392</name>
</gene>
<proteinExistence type="predicted"/>
<sequence>MHTRITSDPLRREEPGESLLRLTLHSTDDVGEKASEALLSTALSEIEIESKDDIPTRMNVKCDSYETVRLSLLKLVEKAPAATPNPKENKERTKEEDVQVPCSTGRKEVRHYYPHTRANHITRLAPSPLHHPPKQARQLQTIRIAKLADFRSTLE</sequence>
<evidence type="ECO:0000313" key="2">
    <source>
        <dbReference type="EMBL" id="KAK2940697.1"/>
    </source>
</evidence>
<feature type="compositionally biased region" description="Basic and acidic residues" evidence="1">
    <location>
        <begin position="87"/>
        <end position="97"/>
    </location>
</feature>